<feature type="transmembrane region" description="Helical" evidence="5">
    <location>
        <begin position="438"/>
        <end position="457"/>
    </location>
</feature>
<dbReference type="GO" id="GO:0140662">
    <property type="term" value="F:ATP-dependent protein folding chaperone"/>
    <property type="evidence" value="ECO:0007669"/>
    <property type="project" value="InterPro"/>
</dbReference>
<dbReference type="Proteomes" id="UP000193907">
    <property type="component" value="Unassembled WGS sequence"/>
</dbReference>
<keyword evidence="8" id="KW-1185">Reference proteome</keyword>
<keyword evidence="5" id="KW-0812">Transmembrane</keyword>
<feature type="compositionally biased region" description="Pro residues" evidence="4">
    <location>
        <begin position="557"/>
        <end position="580"/>
    </location>
</feature>
<keyword evidence="5" id="KW-0472">Membrane</keyword>
<reference evidence="6 8" key="1">
    <citation type="submission" date="2016-01" db="EMBL/GenBank/DDBJ databases">
        <title>The new phylogeny of the genus Mycobacterium.</title>
        <authorList>
            <person name="Tarcisio F."/>
            <person name="Conor M."/>
            <person name="Antonella G."/>
            <person name="Elisabetta G."/>
            <person name="Giulia F.S."/>
            <person name="Sara T."/>
            <person name="Anna F."/>
            <person name="Clotilde B."/>
            <person name="Roberto B."/>
            <person name="Veronica D.S."/>
            <person name="Fabio R."/>
            <person name="Monica P."/>
            <person name="Olivier J."/>
            <person name="Enrico T."/>
            <person name="Nicola S."/>
        </authorList>
    </citation>
    <scope>NUCLEOTIDE SEQUENCE [LARGE SCALE GENOMIC DNA]</scope>
    <source>
        <strain evidence="6 8">DSM 44243</strain>
    </source>
</reference>
<feature type="compositionally biased region" description="Polar residues" evidence="4">
    <location>
        <begin position="487"/>
        <end position="497"/>
    </location>
</feature>
<sequence>MADAERPAVGLSVGATNLAAVTASRAVTRKPVLTLYRQRPPEVGVPSENPKLTEPGLVITDFVDRVGDPVGIVASDGSTHRSETLLADALRALAYAATDGRALPEAVAATHPAHWGQAAVGALHAALSRVPEWSGDKVALLPDSTAALTALQSNPGLPTRGIIALCDFGGTGTSLTLVDAAGYHPVAPTVRHTDFSGDLIDQALLAHVMADLSSAGSVDTSATSAIGSLTRLRGACRRAKEELSSTTATTLTAELPGYRGEVRVTRTELDEAIRQPLAGFIAVVQEALQRNGVRDLAAVASMGGGAGIPVVTTTLSERLRVPVITTPRPHMTAAIGAALQAARGPADNSATALAPAATQAGPFVEATTMAEIAPEPSPEPALAWSEADDDAAIMPLRTGEYPAATSGTTSARPQLTFDHDEQAVDTRTPAEPWYRRPAVVVTGTALVVLAIIAAVMIGMRHTSGGGPIAPAPSVSTTAVPGTFAPGSESQAPTSATDTQAPSSEAPSSTESATTPPSSTTTTEAPTTTTTTTTSQAPTTTAPTTTQAPTTSQVPVVPTIPPIPRIPGIPQFLPQPAPPGG</sequence>
<evidence type="ECO:0000313" key="6">
    <source>
        <dbReference type="EMBL" id="ORV14103.1"/>
    </source>
</evidence>
<dbReference type="STRING" id="28045.AWB95_11110"/>
<dbReference type="Proteomes" id="UP000230971">
    <property type="component" value="Unassembled WGS sequence"/>
</dbReference>
<dbReference type="OrthoDB" id="5173286at2"/>
<dbReference type="PANTHER" id="PTHR42749">
    <property type="entry name" value="CELL SHAPE-DETERMINING PROTEIN MREB"/>
    <property type="match status" value="1"/>
</dbReference>
<dbReference type="Pfam" id="PF00012">
    <property type="entry name" value="HSP70"/>
    <property type="match status" value="1"/>
</dbReference>
<feature type="region of interest" description="Disordered" evidence="4">
    <location>
        <begin position="468"/>
        <end position="580"/>
    </location>
</feature>
<dbReference type="EMBL" id="PDKV01000030">
    <property type="protein sequence ID" value="PIB75829.1"/>
    <property type="molecule type" value="Genomic_DNA"/>
</dbReference>
<reference evidence="7 9" key="2">
    <citation type="journal article" date="2017" name="Infect. Genet. Evol.">
        <title>The new phylogeny of the genus Mycobacterium: The old and the news.</title>
        <authorList>
            <person name="Tortoli E."/>
            <person name="Fedrizzi T."/>
            <person name="Meehan C.J."/>
            <person name="Trovato A."/>
            <person name="Grottola A."/>
            <person name="Giacobazzi E."/>
            <person name="Serpini G.F."/>
            <person name="Tagliazucchi S."/>
            <person name="Fabio A."/>
            <person name="Bettua C."/>
            <person name="Bertorelli R."/>
            <person name="Frascaro F."/>
            <person name="De Sanctis V."/>
            <person name="Pecorari M."/>
            <person name="Jousson O."/>
            <person name="Segata N."/>
            <person name="Cirillo D.M."/>
        </authorList>
    </citation>
    <scope>NUCLEOTIDE SEQUENCE [LARGE SCALE GENOMIC DNA]</scope>
    <source>
        <strain evidence="7 9">NCTC 12882</strain>
    </source>
</reference>
<comment type="caution">
    <text evidence="6">The sequence shown here is derived from an EMBL/GenBank/DDBJ whole genome shotgun (WGS) entry which is preliminary data.</text>
</comment>
<keyword evidence="2" id="KW-0067">ATP-binding</keyword>
<organism evidence="6 8">
    <name type="scientific">Mycobacterium celatum</name>
    <dbReference type="NCBI Taxonomy" id="28045"/>
    <lineage>
        <taxon>Bacteria</taxon>
        <taxon>Bacillati</taxon>
        <taxon>Actinomycetota</taxon>
        <taxon>Actinomycetes</taxon>
        <taxon>Mycobacteriales</taxon>
        <taxon>Mycobacteriaceae</taxon>
        <taxon>Mycobacterium</taxon>
    </lineage>
</organism>
<dbReference type="PANTHER" id="PTHR42749:SF1">
    <property type="entry name" value="CELL SHAPE-DETERMINING PROTEIN MREB"/>
    <property type="match status" value="1"/>
</dbReference>
<evidence type="ECO:0000313" key="9">
    <source>
        <dbReference type="Proteomes" id="UP000230971"/>
    </source>
</evidence>
<dbReference type="InterPro" id="IPR013126">
    <property type="entry name" value="Hsp_70_fam"/>
</dbReference>
<evidence type="ECO:0000313" key="8">
    <source>
        <dbReference type="Proteomes" id="UP000193907"/>
    </source>
</evidence>
<proteinExistence type="predicted"/>
<dbReference type="SUPFAM" id="SSF53067">
    <property type="entry name" value="Actin-like ATPase domain"/>
    <property type="match status" value="1"/>
</dbReference>
<dbReference type="Gene3D" id="3.90.640.10">
    <property type="entry name" value="Actin, Chain A, domain 4"/>
    <property type="match status" value="1"/>
</dbReference>
<keyword evidence="1" id="KW-0547">Nucleotide-binding</keyword>
<evidence type="ECO:0000256" key="5">
    <source>
        <dbReference type="SAM" id="Phobius"/>
    </source>
</evidence>
<name>A0A1X1RRU9_MYCCE</name>
<keyword evidence="5" id="KW-1133">Transmembrane helix</keyword>
<evidence type="ECO:0000256" key="3">
    <source>
        <dbReference type="ARBA" id="ARBA00023186"/>
    </source>
</evidence>
<protein>
    <recommendedName>
        <fullName evidence="10">Molecular chaperone</fullName>
    </recommendedName>
</protein>
<gene>
    <name evidence="6" type="ORF">AWB95_11110</name>
    <name evidence="7" type="ORF">CQY23_19080</name>
</gene>
<evidence type="ECO:0000256" key="1">
    <source>
        <dbReference type="ARBA" id="ARBA00022741"/>
    </source>
</evidence>
<evidence type="ECO:0000256" key="2">
    <source>
        <dbReference type="ARBA" id="ARBA00022840"/>
    </source>
</evidence>
<accession>A0A1X1RRU9</accession>
<dbReference type="AlphaFoldDB" id="A0A1X1RRU9"/>
<evidence type="ECO:0000256" key="4">
    <source>
        <dbReference type="SAM" id="MobiDB-lite"/>
    </source>
</evidence>
<dbReference type="EMBL" id="LQOM01000025">
    <property type="protein sequence ID" value="ORV14103.1"/>
    <property type="molecule type" value="Genomic_DNA"/>
</dbReference>
<dbReference type="InterPro" id="IPR043129">
    <property type="entry name" value="ATPase_NBD"/>
</dbReference>
<evidence type="ECO:0008006" key="10">
    <source>
        <dbReference type="Google" id="ProtNLM"/>
    </source>
</evidence>
<dbReference type="RefSeq" id="WP_085168190.1">
    <property type="nucleotide sequence ID" value="NZ_LQOM01000025.1"/>
</dbReference>
<dbReference type="Gene3D" id="3.30.420.40">
    <property type="match status" value="2"/>
</dbReference>
<keyword evidence="3" id="KW-0143">Chaperone</keyword>
<dbReference type="GO" id="GO:0005524">
    <property type="term" value="F:ATP binding"/>
    <property type="evidence" value="ECO:0007669"/>
    <property type="project" value="UniProtKB-KW"/>
</dbReference>
<feature type="compositionally biased region" description="Low complexity" evidence="4">
    <location>
        <begin position="498"/>
        <end position="556"/>
    </location>
</feature>
<evidence type="ECO:0000313" key="7">
    <source>
        <dbReference type="EMBL" id="PIB75829.1"/>
    </source>
</evidence>